<gene>
    <name evidence="1" type="ORF">BN5_3868</name>
</gene>
<dbReference type="OrthoDB" id="5892231at2"/>
<dbReference type="KEGG" id="ppse:BN5_3868"/>
<dbReference type="AlphaFoldDB" id="W6R001"/>
<organism evidence="1 2">
    <name type="scientific">Ectopseudomonas oleovorans (strain CECT 5344)</name>
    <name type="common">Pseudomonas pseudoalcaligenes</name>
    <dbReference type="NCBI Taxonomy" id="1182590"/>
    <lineage>
        <taxon>Bacteria</taxon>
        <taxon>Pseudomonadati</taxon>
        <taxon>Pseudomonadota</taxon>
        <taxon>Gammaproteobacteria</taxon>
        <taxon>Pseudomonadales</taxon>
        <taxon>Pseudomonadaceae</taxon>
        <taxon>Ectopseudomonas</taxon>
    </lineage>
</organism>
<proteinExistence type="predicted"/>
<evidence type="ECO:0000313" key="2">
    <source>
        <dbReference type="Proteomes" id="UP000032841"/>
    </source>
</evidence>
<accession>W6R001</accession>
<evidence type="ECO:0000313" key="1">
    <source>
        <dbReference type="EMBL" id="CDM42410.1"/>
    </source>
</evidence>
<name>W6R001_ECTO5</name>
<protein>
    <submittedName>
        <fullName evidence="1">Uncharacterized protein</fullName>
    </submittedName>
</protein>
<dbReference type="HOGENOM" id="CLU_2846517_0_0_6"/>
<dbReference type="EMBL" id="HG916826">
    <property type="protein sequence ID" value="CDM42410.1"/>
    <property type="molecule type" value="Genomic_DNA"/>
</dbReference>
<dbReference type="Proteomes" id="UP000032841">
    <property type="component" value="Chromosome"/>
</dbReference>
<dbReference type="RefSeq" id="WP_003463695.1">
    <property type="nucleotide sequence ID" value="NZ_HG916826.1"/>
</dbReference>
<sequence length="65" mass="7917">MSTLQQATLPKQRVTWYAIERYCPRCEEYWPADEEFFHPRPGGKLDSWCRACSNEYRRLKRMTTQ</sequence>
<reference evidence="1 2" key="1">
    <citation type="submission" date="2013-11" db="EMBL/GenBank/DDBJ databases">
        <title>Complete genome sequence of the cyanide-degrading bacterium Pseudomonas pseudoalcaligenes CECT 5344.</title>
        <authorList>
            <person name="Wibberg D."/>
            <person name="Puehler A."/>
            <person name="Schlueter A."/>
        </authorList>
    </citation>
    <scope>NUCLEOTIDE SEQUENCE [LARGE SCALE GENOMIC DNA]</scope>
    <source>
        <strain evidence="2">CECT 5344</strain>
    </source>
</reference>